<evidence type="ECO:0000313" key="5">
    <source>
        <dbReference type="Proteomes" id="UP001296776"/>
    </source>
</evidence>
<dbReference type="AlphaFoldDB" id="A0AAJ0X8A8"/>
<dbReference type="PANTHER" id="PTHR35369">
    <property type="entry name" value="BLR3025 PROTEIN-RELATED"/>
    <property type="match status" value="1"/>
</dbReference>
<feature type="compositionally biased region" description="Polar residues" evidence="2">
    <location>
        <begin position="22"/>
        <end position="31"/>
    </location>
</feature>
<dbReference type="CDD" id="cd03468">
    <property type="entry name" value="PolY_like"/>
    <property type="match status" value="1"/>
</dbReference>
<organism evidence="4 5">
    <name type="scientific">Halochromatium glycolicum</name>
    <dbReference type="NCBI Taxonomy" id="85075"/>
    <lineage>
        <taxon>Bacteria</taxon>
        <taxon>Pseudomonadati</taxon>
        <taxon>Pseudomonadota</taxon>
        <taxon>Gammaproteobacteria</taxon>
        <taxon>Chromatiales</taxon>
        <taxon>Chromatiaceae</taxon>
        <taxon>Halochromatium</taxon>
    </lineage>
</organism>
<dbReference type="GO" id="GO:0006281">
    <property type="term" value="P:DNA repair"/>
    <property type="evidence" value="ECO:0007669"/>
    <property type="project" value="InterPro"/>
</dbReference>
<dbReference type="Pfam" id="PF00817">
    <property type="entry name" value="IMS"/>
    <property type="match status" value="1"/>
</dbReference>
<name>A0AAJ0X8A8_9GAMM</name>
<reference evidence="4" key="2">
    <citation type="journal article" date="2020" name="Microorganisms">
        <title>Osmotic Adaptation and Compatible Solute Biosynthesis of Phototrophic Bacteria as Revealed from Genome Analyses.</title>
        <authorList>
            <person name="Imhoff J.F."/>
            <person name="Rahn T."/>
            <person name="Kunzel S."/>
            <person name="Keller A."/>
            <person name="Neulinger S.C."/>
        </authorList>
    </citation>
    <scope>NUCLEOTIDE SEQUENCE</scope>
    <source>
        <strain evidence="4">DSM 11080</strain>
    </source>
</reference>
<reference evidence="4" key="1">
    <citation type="submission" date="2017-08" db="EMBL/GenBank/DDBJ databases">
        <authorList>
            <person name="Imhoff J.F."/>
            <person name="Rahn T."/>
            <person name="Kuenzel S."/>
            <person name="Neulinger S.C."/>
        </authorList>
    </citation>
    <scope>NUCLEOTIDE SEQUENCE</scope>
    <source>
        <strain evidence="4">DSM 11080</strain>
    </source>
</reference>
<keyword evidence="1" id="KW-0227">DNA damage</keyword>
<proteinExistence type="predicted"/>
<dbReference type="InterPro" id="IPR001126">
    <property type="entry name" value="UmuC"/>
</dbReference>
<protein>
    <recommendedName>
        <fullName evidence="3">UmuC domain-containing protein</fullName>
    </recommendedName>
</protein>
<feature type="region of interest" description="Disordered" evidence="2">
    <location>
        <begin position="1"/>
        <end position="32"/>
    </location>
</feature>
<accession>A0AAJ0X8A8</accession>
<dbReference type="SUPFAM" id="SSF56672">
    <property type="entry name" value="DNA/RNA polymerases"/>
    <property type="match status" value="1"/>
</dbReference>
<feature type="domain" description="UmuC" evidence="3">
    <location>
        <begin position="55"/>
        <end position="183"/>
    </location>
</feature>
<dbReference type="InterPro" id="IPR050356">
    <property type="entry name" value="SulA_CellDiv_inhibitor"/>
</dbReference>
<evidence type="ECO:0000256" key="1">
    <source>
        <dbReference type="ARBA" id="ARBA00022763"/>
    </source>
</evidence>
<keyword evidence="5" id="KW-1185">Reference proteome</keyword>
<dbReference type="RefSeq" id="WP_200344941.1">
    <property type="nucleotide sequence ID" value="NZ_NRSJ01000005.1"/>
</dbReference>
<gene>
    <name evidence="4" type="ORF">CKO40_04190</name>
</gene>
<dbReference type="PANTHER" id="PTHR35369:SF2">
    <property type="entry name" value="BLR3025 PROTEIN"/>
    <property type="match status" value="1"/>
</dbReference>
<comment type="caution">
    <text evidence="4">The sequence shown here is derived from an EMBL/GenBank/DDBJ whole genome shotgun (WGS) entry which is preliminary data.</text>
</comment>
<dbReference type="Proteomes" id="UP001296776">
    <property type="component" value="Unassembled WGS sequence"/>
</dbReference>
<evidence type="ECO:0000256" key="2">
    <source>
        <dbReference type="SAM" id="MobiDB-lite"/>
    </source>
</evidence>
<dbReference type="InterPro" id="IPR043502">
    <property type="entry name" value="DNA/RNA_pol_sf"/>
</dbReference>
<evidence type="ECO:0000259" key="3">
    <source>
        <dbReference type="Pfam" id="PF00817"/>
    </source>
</evidence>
<feature type="compositionally biased region" description="Basic and acidic residues" evidence="2">
    <location>
        <begin position="1"/>
        <end position="15"/>
    </location>
</feature>
<dbReference type="EMBL" id="NRSJ01000005">
    <property type="protein sequence ID" value="MBK1703761.1"/>
    <property type="molecule type" value="Genomic_DNA"/>
</dbReference>
<evidence type="ECO:0000313" key="4">
    <source>
        <dbReference type="EMBL" id="MBK1703761.1"/>
    </source>
</evidence>
<sequence length="532" mass="58879">MSQARLLRESTDPPRPRIATPPSKTASPQSDDQADCNWMALHLPALPLQVFERGLQTSLPLAVSERERILACNDAAQRLGVRPGLRDGAARALTETLRIVRRCRQAERSALERLAAYALNFSNLVSLDQGDEQAAALVLEVGRSLRLFGGAHALQHQVLDAAEGLGWQVCCVLAPTPAAALLLARAGMGGLVGTHAAVRQALDGLSPALLVSDPQALDDLTSMGVRTLGALLRLPRAGLAERFGLSLVQRIQRLLGERADPQRPFVPPTRFRAELELPAEVQSTDGLVFACRRLLDELGGFLTARQSAVQRIEWCLSHADSDATRFHLGTARLETDPERWLELLRARLERLSLPRPVRAIALRSDELSPLPLGNAELFEDIAPDPALPAALLDRLRARLGDRAVRGLALAMDHRPERAWCWRSSIVEAAPSNAGSRYIGPDKNGPLTHAERPIWLLPEPLLLEQRDRRPWLDGPLSLGSRCERIETGWWDGFEIARDYYIATAHSGERLWIYREMRGSRRWFLHGFMGLPES</sequence>